<accession>Q7VGU5</accession>
<dbReference type="Proteomes" id="UP000002495">
    <property type="component" value="Chromosome"/>
</dbReference>
<protein>
    <submittedName>
        <fullName evidence="1">Uncharacterized protein</fullName>
    </submittedName>
</protein>
<name>Q7VGU5_HELHP</name>
<sequence length="38" mass="4415">MLCVDADLSCSEVIIESAHTFIWYIHIKPQKIKIRVIT</sequence>
<gene>
    <name evidence="1" type="ordered locus">HH_1225</name>
</gene>
<keyword evidence="2" id="KW-1185">Reference proteome</keyword>
<reference evidence="1 2" key="1">
    <citation type="journal article" date="2003" name="Proc. Natl. Acad. Sci. U.S.A.">
        <title>The complete genome sequence of the carcinogenic bacterium Helicobacter hepaticus.</title>
        <authorList>
            <person name="Suerbaum S."/>
            <person name="Josenhans C."/>
            <person name="Sterzenbach T."/>
            <person name="Drescher B."/>
            <person name="Brandt P."/>
            <person name="Bell M."/>
            <person name="Droege M."/>
            <person name="Fartmann B."/>
            <person name="Fischer H.-P."/>
            <person name="Ge Z."/>
            <person name="Hoerster A."/>
            <person name="Holland R."/>
            <person name="Klein K."/>
            <person name="Koenig J."/>
            <person name="Macko L."/>
            <person name="Mendz G.L."/>
            <person name="Nyakatura G."/>
            <person name="Schauer D.B."/>
            <person name="Shen Z."/>
            <person name="Weber J."/>
            <person name="Frosch M."/>
            <person name="Fox J.G."/>
        </authorList>
    </citation>
    <scope>NUCLEOTIDE SEQUENCE [LARGE SCALE GENOMIC DNA]</scope>
    <source>
        <strain evidence="2">ATCC 51449 / 3B1</strain>
    </source>
</reference>
<dbReference type="KEGG" id="hhe:HH_1225"/>
<proteinExistence type="predicted"/>
<dbReference type="AlphaFoldDB" id="Q7VGU5"/>
<dbReference type="EMBL" id="AE017125">
    <property type="protein sequence ID" value="AAP77822.1"/>
    <property type="molecule type" value="Genomic_DNA"/>
</dbReference>
<evidence type="ECO:0000313" key="1">
    <source>
        <dbReference type="EMBL" id="AAP77822.1"/>
    </source>
</evidence>
<organism evidence="1 2">
    <name type="scientific">Helicobacter hepaticus (strain ATCC 51449 / 3B1)</name>
    <dbReference type="NCBI Taxonomy" id="235279"/>
    <lineage>
        <taxon>Bacteria</taxon>
        <taxon>Pseudomonadati</taxon>
        <taxon>Campylobacterota</taxon>
        <taxon>Epsilonproteobacteria</taxon>
        <taxon>Campylobacterales</taxon>
        <taxon>Helicobacteraceae</taxon>
        <taxon>Helicobacter</taxon>
    </lineage>
</organism>
<evidence type="ECO:0000313" key="2">
    <source>
        <dbReference type="Proteomes" id="UP000002495"/>
    </source>
</evidence>
<dbReference type="HOGENOM" id="CLU_3328668_0_0_7"/>